<feature type="non-terminal residue" evidence="3">
    <location>
        <position position="173"/>
    </location>
</feature>
<dbReference type="Proteomes" id="UP000750711">
    <property type="component" value="Unassembled WGS sequence"/>
</dbReference>
<protein>
    <submittedName>
        <fullName evidence="3">Uncharacterized protein</fullName>
    </submittedName>
</protein>
<evidence type="ECO:0000256" key="1">
    <source>
        <dbReference type="SAM" id="Coils"/>
    </source>
</evidence>
<evidence type="ECO:0000313" key="4">
    <source>
        <dbReference type="Proteomes" id="UP000750711"/>
    </source>
</evidence>
<sequence>MECAGRGLNFWSYQATQEIVYQEYLAKSLADKYSNLSLQMDKIIHDANAEISLLRDKISTLELDRQHIQRKNHELAEAYRVKNRDHLQARELYDKLKRRTSYSKVQSAALETVDRTLHTSSAIGGSFARKTGEMGISQQVMGETQKLPQHQKLPVNSQGVEQVHSRQRSGSAN</sequence>
<dbReference type="PANTHER" id="PTHR14305:SF0">
    <property type="entry name" value="E3 UBIQUITIN-PROTEIN LIGASE CCNB1IP1"/>
    <property type="match status" value="1"/>
</dbReference>
<name>A0A9P8IG26_9PEZI</name>
<keyword evidence="1" id="KW-0175">Coiled coil</keyword>
<comment type="caution">
    <text evidence="3">The sequence shown here is derived from an EMBL/GenBank/DDBJ whole genome shotgun (WGS) entry which is preliminary data.</text>
</comment>
<evidence type="ECO:0000256" key="2">
    <source>
        <dbReference type="SAM" id="MobiDB-lite"/>
    </source>
</evidence>
<reference evidence="3" key="1">
    <citation type="submission" date="2021-03" db="EMBL/GenBank/DDBJ databases">
        <title>Comparative genomics and phylogenomic investigation of the class Geoglossomycetes provide insights into ecological specialization and systematics.</title>
        <authorList>
            <person name="Melie T."/>
            <person name="Pirro S."/>
            <person name="Miller A.N."/>
            <person name="Quandt A."/>
        </authorList>
    </citation>
    <scope>NUCLEOTIDE SEQUENCE</scope>
    <source>
        <strain evidence="3">CAQ_001_2017</strain>
    </source>
</reference>
<gene>
    <name evidence="3" type="ORF">GP486_007104</name>
</gene>
<dbReference type="EMBL" id="JAGHQM010001837">
    <property type="protein sequence ID" value="KAH0551680.1"/>
    <property type="molecule type" value="Genomic_DNA"/>
</dbReference>
<feature type="coiled-coil region" evidence="1">
    <location>
        <begin position="44"/>
        <end position="71"/>
    </location>
</feature>
<feature type="compositionally biased region" description="Polar residues" evidence="2">
    <location>
        <begin position="142"/>
        <end position="160"/>
    </location>
</feature>
<proteinExistence type="predicted"/>
<organism evidence="3 4">
    <name type="scientific">Trichoglossum hirsutum</name>
    <dbReference type="NCBI Taxonomy" id="265104"/>
    <lineage>
        <taxon>Eukaryota</taxon>
        <taxon>Fungi</taxon>
        <taxon>Dikarya</taxon>
        <taxon>Ascomycota</taxon>
        <taxon>Pezizomycotina</taxon>
        <taxon>Geoglossomycetes</taxon>
        <taxon>Geoglossales</taxon>
        <taxon>Geoglossaceae</taxon>
        <taxon>Trichoglossum</taxon>
    </lineage>
</organism>
<dbReference type="PANTHER" id="PTHR14305">
    <property type="entry name" value="E3 UBIQUITIN-PROTEIN LIGASE CCNB1IP1"/>
    <property type="match status" value="1"/>
</dbReference>
<feature type="region of interest" description="Disordered" evidence="2">
    <location>
        <begin position="142"/>
        <end position="173"/>
    </location>
</feature>
<dbReference type="GO" id="GO:0007131">
    <property type="term" value="P:reciprocal meiotic recombination"/>
    <property type="evidence" value="ECO:0007669"/>
    <property type="project" value="InterPro"/>
</dbReference>
<dbReference type="GO" id="GO:0000795">
    <property type="term" value="C:synaptonemal complex"/>
    <property type="evidence" value="ECO:0007669"/>
    <property type="project" value="InterPro"/>
</dbReference>
<accession>A0A9P8IG26</accession>
<evidence type="ECO:0000313" key="3">
    <source>
        <dbReference type="EMBL" id="KAH0551680.1"/>
    </source>
</evidence>
<dbReference type="AlphaFoldDB" id="A0A9P8IG26"/>
<dbReference type="InterPro" id="IPR042448">
    <property type="entry name" value="CCNB1IP1"/>
</dbReference>
<dbReference type="GO" id="GO:0061630">
    <property type="term" value="F:ubiquitin protein ligase activity"/>
    <property type="evidence" value="ECO:0007669"/>
    <property type="project" value="InterPro"/>
</dbReference>
<keyword evidence="4" id="KW-1185">Reference proteome</keyword>